<sequence length="1480" mass="163951">MTSTSIDTPVAAPTLPKGGGAIQSLGKGWGAVGTTGAASLAIALPITGGRGFAPALSLDYTSQGGKTAFGQGWQSGTPCIARRTNKGVPAYLDTDELVAPNGDVMVPETDASGAPVTRTMTSFRGAPLARIYTVTRYFPRVLGTNRIESWRADDEWFWLMHDGDGSVHVFGKIARTEALGDDDGDDDAPHIGQWWLDESVAPNGECIRYRYAIDAGWEGEADAARGPDVAPSVYLQRATYGNRTALLAPNTLTHEDATAADDAVDWMFELIFDYGERATGLDALPEYEPQTQAPTRLDPFSSFAFGFEVRTRWLCRQVLMFHRFEAIGPAPVLVRRLLLEYDDNEICTHLVAAHDIGYDKDDIATYAAPLEFGYSTFAPPLQEEFRPLPAMPGLNDGTRYQLVDLYGEGVPGVLYRAADLWYYREPIRGTGHADEIVYGDAQPLPGLPSRNAESPIVQTLTDLTGDARLDWMVTEPGFAGYFTLGPDRQWSGFVPFAAFPAEFGAPEGQLADLMGAGLSDFAMIGPRSVRLYANRRGEGFAAPVDVAQDSVLPGLGDGRSEVVAFCDILGSGQPHLVRVRHNAVTVWPNLGRGRFGAPRLFATLPYEYATFDAARVRFADLDGSGAADLIYLEPKHATIFMNKGGNGWATQYPLPWPEGVTYDATCEVSFADLHALGCASLIFTVPHMQPRHWHYDFAAAGKPYLLTHTDNNMGAAGEVIYRSSAQEWLDEKAEHVEHAATDSPAISGIPFPIHVVAQQRQTDQISGLQLCQHFRYRHGYYDPVERELRGFGLLLQYDAELPDAGASPEDGFTAPVLTKTWFHVGHDDWPSPLTFDASDKEAPAMGDTLRCHFDPAQDSDTPNEDWDALTRLDMARALSGAVMRVETFGLDAPDLPPFVVSESRYLVRQRQARGPLARYSVIQSLVAEQRTYQYERHPSDPRCEHTIGLRWDTHGSPLRSATVHYPRRNNAPPFAPDDEWAIRWWEDAHDDAQRQWHLTDTRHAWYDINQDDAWRVAIDWRNRADAFMLDAAELTSADIRYEDLSAADGPLDHGPRTLVSMSQIHYFSAASGAPSLAALPEFVELAELDDMALTAYGDVMSADELETALLAAGYHPMDAFLPDDPMMLWAVHRQFATFAPLTAFHRVTGYRETRSLGQTALEYDDDHCLPVSVIAPDGCTTQTSYDYRTLLPERIVDPNQVTQEARYDGFGRLQASSFHGTEQGKPAGFMPLSDYVRDIDTPDDALASPEAALQDAASAVFFDSLSWMGQIDPASASADWVTRRWILPDGHVRASARQRAPLEESDPDAMPSDVAQRLRATLRQPPHALVLQADRYPGDPARQIRRAIASSDGFGRVLQQRNFVPPGDAFQVLDDGSIAVGPDGQPVVHHAEQRWRVSERVEYNNKGLPVRVYRPYFADGHHYVRDDAFRSFGHHDRQYYDPLQRPTVTLTAAGYMRRETYWAWHTVSEDENDTAHELET</sequence>
<comment type="subcellular location">
    <subcellularLocation>
        <location evidence="1">Secreted</location>
    </subcellularLocation>
</comment>
<keyword evidence="6" id="KW-0808">Transferase</keyword>
<dbReference type="SUPFAM" id="SSF69318">
    <property type="entry name" value="Integrin alpha N-terminal domain"/>
    <property type="match status" value="1"/>
</dbReference>
<dbReference type="EC" id="2.4.2.31" evidence="6"/>
<dbReference type="Pfam" id="PF03534">
    <property type="entry name" value="SpvB"/>
    <property type="match status" value="1"/>
</dbReference>
<evidence type="ECO:0000256" key="1">
    <source>
        <dbReference type="ARBA" id="ARBA00004613"/>
    </source>
</evidence>
<proteinExistence type="predicted"/>
<keyword evidence="2" id="KW-0964">Secreted</keyword>
<gene>
    <name evidence="6" type="primary">spvB</name>
    <name evidence="6" type="ORF">PSP31121_01041</name>
</gene>
<dbReference type="InterPro" id="IPR022045">
    <property type="entry name" value="TcdB_toxin_mid/N"/>
</dbReference>
<dbReference type="Proteomes" id="UP000335538">
    <property type="component" value="Unassembled WGS sequence"/>
</dbReference>
<evidence type="ECO:0000256" key="2">
    <source>
        <dbReference type="ARBA" id="ARBA00022525"/>
    </source>
</evidence>
<dbReference type="GO" id="GO:0005576">
    <property type="term" value="C:extracellular region"/>
    <property type="evidence" value="ECO:0007669"/>
    <property type="project" value="UniProtKB-SubCell"/>
</dbReference>
<dbReference type="EMBL" id="CABPSR010000002">
    <property type="protein sequence ID" value="VVE77438.1"/>
    <property type="molecule type" value="Genomic_DNA"/>
</dbReference>
<reference evidence="6 7" key="1">
    <citation type="submission" date="2019-08" db="EMBL/GenBank/DDBJ databases">
        <authorList>
            <person name="Peeters C."/>
        </authorList>
    </citation>
    <scope>NUCLEOTIDE SEQUENCE [LARGE SCALE GENOMIC DNA]</scope>
    <source>
        <strain evidence="6 7">LMG 31121</strain>
    </source>
</reference>
<dbReference type="GO" id="GO:0106274">
    <property type="term" value="F:NAD+-protein-arginine ADP-ribosyltransferase activity"/>
    <property type="evidence" value="ECO:0007669"/>
    <property type="project" value="UniProtKB-EC"/>
</dbReference>
<protein>
    <submittedName>
        <fullName evidence="6">Mono(ADP-ribosyl)transferase SpvB</fullName>
        <ecNumber evidence="6">2.4.2.31</ecNumber>
    </submittedName>
</protein>
<dbReference type="InterPro" id="IPR003284">
    <property type="entry name" value="Sal_SpvB"/>
</dbReference>
<keyword evidence="6" id="KW-0328">Glycosyltransferase</keyword>
<evidence type="ECO:0000313" key="6">
    <source>
        <dbReference type="EMBL" id="VVE77438.1"/>
    </source>
</evidence>
<dbReference type="RefSeq" id="WP_150808456.1">
    <property type="nucleotide sequence ID" value="NZ_CABPSR010000002.1"/>
</dbReference>
<feature type="domain" description="Insecticide toxin TcdB middle/C-terminal" evidence="4">
    <location>
        <begin position="874"/>
        <end position="1016"/>
    </location>
</feature>
<dbReference type="Pfam" id="PF12255">
    <property type="entry name" value="TcdB_toxin_midC"/>
    <property type="match status" value="1"/>
</dbReference>
<dbReference type="PRINTS" id="PR01341">
    <property type="entry name" value="SALSPVBPROT"/>
</dbReference>
<evidence type="ECO:0000313" key="7">
    <source>
        <dbReference type="Proteomes" id="UP000335538"/>
    </source>
</evidence>
<dbReference type="GO" id="GO:0005737">
    <property type="term" value="C:cytoplasm"/>
    <property type="evidence" value="ECO:0007669"/>
    <property type="project" value="InterPro"/>
</dbReference>
<organism evidence="6 7">
    <name type="scientific">Pandoraea sputorum</name>
    <dbReference type="NCBI Taxonomy" id="93222"/>
    <lineage>
        <taxon>Bacteria</taxon>
        <taxon>Pseudomonadati</taxon>
        <taxon>Pseudomonadota</taxon>
        <taxon>Betaproteobacteria</taxon>
        <taxon>Burkholderiales</taxon>
        <taxon>Burkholderiaceae</taxon>
        <taxon>Pandoraea</taxon>
    </lineage>
</organism>
<keyword evidence="3" id="KW-0843">Virulence</keyword>
<accession>A0A5E5AWV6</accession>
<evidence type="ECO:0000259" key="5">
    <source>
        <dbReference type="Pfam" id="PF12256"/>
    </source>
</evidence>
<dbReference type="InterPro" id="IPR028994">
    <property type="entry name" value="Integrin_alpha_N"/>
</dbReference>
<evidence type="ECO:0000259" key="4">
    <source>
        <dbReference type="Pfam" id="PF12255"/>
    </source>
</evidence>
<evidence type="ECO:0000256" key="3">
    <source>
        <dbReference type="ARBA" id="ARBA00023026"/>
    </source>
</evidence>
<name>A0A5E5AWV6_9BURK</name>
<dbReference type="InterPro" id="IPR022044">
    <property type="entry name" value="TcdB_toxin_mid/C"/>
</dbReference>
<dbReference type="Pfam" id="PF12256">
    <property type="entry name" value="TcdB_toxin_midN"/>
    <property type="match status" value="1"/>
</dbReference>
<feature type="domain" description="Insecticide toxin TcdB middle/N-terminal" evidence="5">
    <location>
        <begin position="657"/>
        <end position="824"/>
    </location>
</feature>